<proteinExistence type="predicted"/>
<dbReference type="EMBL" id="CP032382">
    <property type="protein sequence ID" value="AYB33142.1"/>
    <property type="molecule type" value="Genomic_DNA"/>
</dbReference>
<name>A0A385SQL3_9BACT</name>
<dbReference type="Proteomes" id="UP000266183">
    <property type="component" value="Chromosome"/>
</dbReference>
<reference evidence="3" key="1">
    <citation type="submission" date="2018-09" db="EMBL/GenBank/DDBJ databases">
        <title>Chryseolinea sp. KIS68-18 isolated from soil.</title>
        <authorList>
            <person name="Weon H.-Y."/>
            <person name="Kwon S.-W."/>
            <person name="Lee S.A."/>
        </authorList>
    </citation>
    <scope>NUCLEOTIDE SEQUENCE [LARGE SCALE GENOMIC DNA]</scope>
    <source>
        <strain evidence="3">KIS68-18</strain>
    </source>
</reference>
<evidence type="ECO:0000259" key="1">
    <source>
        <dbReference type="PROSITE" id="PS51819"/>
    </source>
</evidence>
<dbReference type="AlphaFoldDB" id="A0A385SQL3"/>
<sequence length="142" mass="16125">MNPESIALQGMAPLFQVFDMPTAIKFYTEVIGFEVVSTSTPQGEHFDWALLRRNEIEVMLNTGYEQDQRPSSPDLTRIAAHEDTSLYFGCPDVDAWYAFLLTKGIAVEKPIITGYGWKALYVKDPDGYLLCFHWPLKESLAQ</sequence>
<dbReference type="InterPro" id="IPR037523">
    <property type="entry name" value="VOC_core"/>
</dbReference>
<dbReference type="RefSeq" id="WP_119756384.1">
    <property type="nucleotide sequence ID" value="NZ_CP032382.1"/>
</dbReference>
<organism evidence="2 3">
    <name type="scientific">Chryseolinea soli</name>
    <dbReference type="NCBI Taxonomy" id="2321403"/>
    <lineage>
        <taxon>Bacteria</taxon>
        <taxon>Pseudomonadati</taxon>
        <taxon>Bacteroidota</taxon>
        <taxon>Cytophagia</taxon>
        <taxon>Cytophagales</taxon>
        <taxon>Fulvivirgaceae</taxon>
        <taxon>Chryseolinea</taxon>
    </lineage>
</organism>
<feature type="domain" description="VOC" evidence="1">
    <location>
        <begin position="7"/>
        <end position="135"/>
    </location>
</feature>
<keyword evidence="3" id="KW-1185">Reference proteome</keyword>
<dbReference type="KEGG" id="chk:D4L85_22310"/>
<gene>
    <name evidence="2" type="ORF">D4L85_22310</name>
</gene>
<dbReference type="Pfam" id="PF00903">
    <property type="entry name" value="Glyoxalase"/>
    <property type="match status" value="1"/>
</dbReference>
<evidence type="ECO:0000313" key="3">
    <source>
        <dbReference type="Proteomes" id="UP000266183"/>
    </source>
</evidence>
<dbReference type="InterPro" id="IPR004360">
    <property type="entry name" value="Glyas_Fos-R_dOase_dom"/>
</dbReference>
<evidence type="ECO:0000313" key="2">
    <source>
        <dbReference type="EMBL" id="AYB33142.1"/>
    </source>
</evidence>
<accession>A0A385SQL3</accession>
<dbReference type="Gene3D" id="3.10.180.10">
    <property type="entry name" value="2,3-Dihydroxybiphenyl 1,2-Dioxygenase, domain 1"/>
    <property type="match status" value="1"/>
</dbReference>
<dbReference type="InterPro" id="IPR029068">
    <property type="entry name" value="Glyas_Bleomycin-R_OHBP_Dase"/>
</dbReference>
<dbReference type="OrthoDB" id="9796521at2"/>
<protein>
    <submittedName>
        <fullName evidence="2">VOC family protein</fullName>
    </submittedName>
</protein>
<dbReference type="PROSITE" id="PS51819">
    <property type="entry name" value="VOC"/>
    <property type="match status" value="1"/>
</dbReference>
<dbReference type="SUPFAM" id="SSF54593">
    <property type="entry name" value="Glyoxalase/Bleomycin resistance protein/Dihydroxybiphenyl dioxygenase"/>
    <property type="match status" value="1"/>
</dbReference>